<evidence type="ECO:0000256" key="1">
    <source>
        <dbReference type="SAM" id="MobiDB-lite"/>
    </source>
</evidence>
<dbReference type="Proteomes" id="UP000092600">
    <property type="component" value="Unassembled WGS sequence"/>
</dbReference>
<organism evidence="2 3">
    <name type="scientific">Ananas comosus</name>
    <name type="common">Pineapple</name>
    <name type="synonym">Ananas ananas</name>
    <dbReference type="NCBI Taxonomy" id="4615"/>
    <lineage>
        <taxon>Eukaryota</taxon>
        <taxon>Viridiplantae</taxon>
        <taxon>Streptophyta</taxon>
        <taxon>Embryophyta</taxon>
        <taxon>Tracheophyta</taxon>
        <taxon>Spermatophyta</taxon>
        <taxon>Magnoliopsida</taxon>
        <taxon>Liliopsida</taxon>
        <taxon>Poales</taxon>
        <taxon>Bromeliaceae</taxon>
        <taxon>Bromelioideae</taxon>
        <taxon>Ananas</taxon>
    </lineage>
</organism>
<sequence>MDHARGGNEITALTGRTGRGLPDEPVERGGVKGIRGVFAISQGRGERGGG</sequence>
<evidence type="ECO:0000313" key="2">
    <source>
        <dbReference type="EMBL" id="OAY68829.1"/>
    </source>
</evidence>
<proteinExistence type="predicted"/>
<reference evidence="2 3" key="1">
    <citation type="journal article" date="2016" name="DNA Res.">
        <title>The draft genome of MD-2 pineapple using hybrid error correction of long reads.</title>
        <authorList>
            <person name="Redwan R.M."/>
            <person name="Saidin A."/>
            <person name="Kumar S.V."/>
        </authorList>
    </citation>
    <scope>NUCLEOTIDE SEQUENCE [LARGE SCALE GENOMIC DNA]</scope>
    <source>
        <strain evidence="3">cv. MD2</strain>
        <tissue evidence="2">Leaf</tissue>
    </source>
</reference>
<evidence type="ECO:0000313" key="3">
    <source>
        <dbReference type="Proteomes" id="UP000092600"/>
    </source>
</evidence>
<feature type="region of interest" description="Disordered" evidence="1">
    <location>
        <begin position="1"/>
        <end position="29"/>
    </location>
</feature>
<gene>
    <name evidence="2" type="ORF">ACMD2_15648</name>
</gene>
<name>A0A199UVP0_ANACO</name>
<comment type="caution">
    <text evidence="2">The sequence shown here is derived from an EMBL/GenBank/DDBJ whole genome shotgun (WGS) entry which is preliminary data.</text>
</comment>
<dbReference type="AlphaFoldDB" id="A0A199UVP0"/>
<protein>
    <submittedName>
        <fullName evidence="2">Uncharacterized protein</fullName>
    </submittedName>
</protein>
<dbReference type="EMBL" id="LSRQ01004721">
    <property type="protein sequence ID" value="OAY68829.1"/>
    <property type="molecule type" value="Genomic_DNA"/>
</dbReference>
<accession>A0A199UVP0</accession>